<dbReference type="Pfam" id="PF13087">
    <property type="entry name" value="AAA_12"/>
    <property type="match status" value="1"/>
</dbReference>
<protein>
    <submittedName>
        <fullName evidence="3">Uncharacterized protein</fullName>
    </submittedName>
</protein>
<feature type="domain" description="DNA2/NAM7 helicase-like C-terminal" evidence="2">
    <location>
        <begin position="314"/>
        <end position="360"/>
    </location>
</feature>
<evidence type="ECO:0000259" key="2">
    <source>
        <dbReference type="Pfam" id="PF13087"/>
    </source>
</evidence>
<dbReference type="InterPro" id="IPR045055">
    <property type="entry name" value="DNA2/NAM7-like"/>
</dbReference>
<dbReference type="AlphaFoldDB" id="A0AAV1A6M3"/>
<dbReference type="SUPFAM" id="SSF52540">
    <property type="entry name" value="P-loop containing nucleoside triphosphate hydrolases"/>
    <property type="match status" value="1"/>
</dbReference>
<evidence type="ECO:0000313" key="3">
    <source>
        <dbReference type="EMBL" id="CAI8606260.1"/>
    </source>
</evidence>
<dbReference type="Proteomes" id="UP001157006">
    <property type="component" value="Chromosome 3"/>
</dbReference>
<dbReference type="EMBL" id="OX451738">
    <property type="protein sequence ID" value="CAI8606260.1"/>
    <property type="molecule type" value="Genomic_DNA"/>
</dbReference>
<gene>
    <name evidence="3" type="ORF">VFH_III221400</name>
</gene>
<feature type="domain" description="DNA2/NAM7 helicase helicase" evidence="1">
    <location>
        <begin position="3"/>
        <end position="305"/>
    </location>
</feature>
<dbReference type="Gene3D" id="3.40.50.300">
    <property type="entry name" value="P-loop containing nucleotide triphosphate hydrolases"/>
    <property type="match status" value="1"/>
</dbReference>
<proteinExistence type="predicted"/>
<organism evidence="3 4">
    <name type="scientific">Vicia faba</name>
    <name type="common">Broad bean</name>
    <name type="synonym">Faba vulgaris</name>
    <dbReference type="NCBI Taxonomy" id="3906"/>
    <lineage>
        <taxon>Eukaryota</taxon>
        <taxon>Viridiplantae</taxon>
        <taxon>Streptophyta</taxon>
        <taxon>Embryophyta</taxon>
        <taxon>Tracheophyta</taxon>
        <taxon>Spermatophyta</taxon>
        <taxon>Magnoliopsida</taxon>
        <taxon>eudicotyledons</taxon>
        <taxon>Gunneridae</taxon>
        <taxon>Pentapetalae</taxon>
        <taxon>rosids</taxon>
        <taxon>fabids</taxon>
        <taxon>Fabales</taxon>
        <taxon>Fabaceae</taxon>
        <taxon>Papilionoideae</taxon>
        <taxon>50 kb inversion clade</taxon>
        <taxon>NPAAA clade</taxon>
        <taxon>Hologalegina</taxon>
        <taxon>IRL clade</taxon>
        <taxon>Fabeae</taxon>
        <taxon>Vicia</taxon>
    </lineage>
</organism>
<name>A0AAV1A6M3_VICFA</name>
<dbReference type="GO" id="GO:0004386">
    <property type="term" value="F:helicase activity"/>
    <property type="evidence" value="ECO:0007669"/>
    <property type="project" value="InterPro"/>
</dbReference>
<reference evidence="3 4" key="1">
    <citation type="submission" date="2023-01" db="EMBL/GenBank/DDBJ databases">
        <authorList>
            <person name="Kreplak J."/>
        </authorList>
    </citation>
    <scope>NUCLEOTIDE SEQUENCE [LARGE SCALE GENOMIC DNA]</scope>
</reference>
<dbReference type="InterPro" id="IPR041677">
    <property type="entry name" value="DNA2/NAM7_AAA_11"/>
</dbReference>
<evidence type="ECO:0000259" key="1">
    <source>
        <dbReference type="Pfam" id="PF13086"/>
    </source>
</evidence>
<dbReference type="PANTHER" id="PTHR10887:SF515">
    <property type="entry name" value="P-LOOP CONTAINING NUCLEOSIDE TRIPHOSPHATE HYDROLASES SUPERFAMILY PROTEIN"/>
    <property type="match status" value="1"/>
</dbReference>
<keyword evidence="4" id="KW-1185">Reference proteome</keyword>
<dbReference type="PANTHER" id="PTHR10887">
    <property type="entry name" value="DNA2/NAM7 HELICASE FAMILY"/>
    <property type="match status" value="1"/>
</dbReference>
<dbReference type="InterPro" id="IPR041679">
    <property type="entry name" value="DNA2/NAM7-like_C"/>
</dbReference>
<accession>A0AAV1A6M3</accession>
<evidence type="ECO:0000313" key="4">
    <source>
        <dbReference type="Proteomes" id="UP001157006"/>
    </source>
</evidence>
<dbReference type="Pfam" id="PF13086">
    <property type="entry name" value="AAA_11"/>
    <property type="match status" value="1"/>
</dbReference>
<dbReference type="InterPro" id="IPR027417">
    <property type="entry name" value="P-loop_NTPase"/>
</dbReference>
<sequence>MNRRTLVSAPTNVAIKEVASRVLSIVRESYHDGDALMCNFGDMLLFGNHDRLNVGADIQEIYLDYRVSKLLQCFNALNGWKQCFLSMIDLLDNFVSHYYMFIENPMRKEHAHFEPKSFLKFLEERFLSIASPLKEFVSILCLHLPKSCITEQNLENLVSLIHNLESFQDLLLKNNIDNKVLEELFISEGKHNSHEGAEFSLCQIRTDCLFLLRTLEVSLGNLSLPNDMTEESVKIFCLQASSLIFSTASSSFILHYIEMEPLDILVIDEAAQLKECESVIPLLLPKINHVILVGDELQLPAMVESSVSFGADFGRSLFARLTTLGHPNHFLNIQYRMHPKISSFPNSTFYPNDDIENAPDTYTENATVRCIKLQLES</sequence>